<keyword evidence="4" id="KW-1185">Reference proteome</keyword>
<dbReference type="PANTHER" id="PTHR43008:SF4">
    <property type="entry name" value="CHAIN DEHYDROGENASE, PUTATIVE (AFU_ORTHOLOGUE AFUA_4G08710)-RELATED"/>
    <property type="match status" value="1"/>
</dbReference>
<dbReference type="InterPro" id="IPR036291">
    <property type="entry name" value="NAD(P)-bd_dom_sf"/>
</dbReference>
<gene>
    <name evidence="3" type="ORF">RSOLAG1IB_10053</name>
</gene>
<dbReference type="InterPro" id="IPR002347">
    <property type="entry name" value="SDR_fam"/>
</dbReference>
<dbReference type="EMBL" id="LN679156">
    <property type="protein sequence ID" value="CEL61471.1"/>
    <property type="molecule type" value="Genomic_DNA"/>
</dbReference>
<proteinExistence type="inferred from homology"/>
<name>A0A0B7FU36_THACB</name>
<keyword evidence="2" id="KW-0560">Oxidoreductase</keyword>
<dbReference type="PRINTS" id="PR00081">
    <property type="entry name" value="GDHRDH"/>
</dbReference>
<dbReference type="STRING" id="1108050.A0A0B7FU36"/>
<dbReference type="Proteomes" id="UP000059188">
    <property type="component" value="Unassembled WGS sequence"/>
</dbReference>
<protein>
    <submittedName>
        <fullName evidence="3">Sorbose reductase homolog SOU2</fullName>
    </submittedName>
</protein>
<dbReference type="PANTHER" id="PTHR43008">
    <property type="entry name" value="BENZIL REDUCTASE"/>
    <property type="match status" value="1"/>
</dbReference>
<comment type="similarity">
    <text evidence="1">Belongs to the short-chain dehydrogenases/reductases (SDR) family.</text>
</comment>
<dbReference type="SUPFAM" id="SSF51735">
    <property type="entry name" value="NAD(P)-binding Rossmann-fold domains"/>
    <property type="match status" value="1"/>
</dbReference>
<evidence type="ECO:0000256" key="2">
    <source>
        <dbReference type="ARBA" id="ARBA00023002"/>
    </source>
</evidence>
<dbReference type="Gene3D" id="3.40.50.720">
    <property type="entry name" value="NAD(P)-binding Rossmann-like Domain"/>
    <property type="match status" value="1"/>
</dbReference>
<evidence type="ECO:0000313" key="3">
    <source>
        <dbReference type="EMBL" id="CEL61471.1"/>
    </source>
</evidence>
<dbReference type="FunFam" id="3.40.50.720:FF:000084">
    <property type="entry name" value="Short-chain dehydrogenase reductase"/>
    <property type="match status" value="1"/>
</dbReference>
<dbReference type="OrthoDB" id="1669814at2759"/>
<evidence type="ECO:0000256" key="1">
    <source>
        <dbReference type="ARBA" id="ARBA00006484"/>
    </source>
</evidence>
<dbReference type="PRINTS" id="PR00080">
    <property type="entry name" value="SDRFAMILY"/>
</dbReference>
<dbReference type="GO" id="GO:0050664">
    <property type="term" value="F:oxidoreductase activity, acting on NAD(P)H, oxygen as acceptor"/>
    <property type="evidence" value="ECO:0007669"/>
    <property type="project" value="TreeGrafter"/>
</dbReference>
<dbReference type="AlphaFoldDB" id="A0A0B7FU36"/>
<reference evidence="3 4" key="1">
    <citation type="submission" date="2014-11" db="EMBL/GenBank/DDBJ databases">
        <authorList>
            <person name="Wibberg Daniel"/>
        </authorList>
    </citation>
    <scope>NUCLEOTIDE SEQUENCE [LARGE SCALE GENOMIC DNA]</scope>
    <source>
        <strain evidence="3">Rhizoctonia solani AG1-IB 7/3/14</strain>
    </source>
</reference>
<dbReference type="Pfam" id="PF13561">
    <property type="entry name" value="adh_short_C2"/>
    <property type="match status" value="1"/>
</dbReference>
<organism evidence="3 4">
    <name type="scientific">Thanatephorus cucumeris (strain AG1-IB / isolate 7/3/14)</name>
    <name type="common">Lettuce bottom rot fungus</name>
    <name type="synonym">Rhizoctonia solani</name>
    <dbReference type="NCBI Taxonomy" id="1108050"/>
    <lineage>
        <taxon>Eukaryota</taxon>
        <taxon>Fungi</taxon>
        <taxon>Dikarya</taxon>
        <taxon>Basidiomycota</taxon>
        <taxon>Agaricomycotina</taxon>
        <taxon>Agaricomycetes</taxon>
        <taxon>Cantharellales</taxon>
        <taxon>Ceratobasidiaceae</taxon>
        <taxon>Rhizoctonia</taxon>
        <taxon>Rhizoctonia solani AG-1</taxon>
    </lineage>
</organism>
<accession>A0A0B7FU36</accession>
<dbReference type="GO" id="GO:0016616">
    <property type="term" value="F:oxidoreductase activity, acting on the CH-OH group of donors, NAD or NADP as acceptor"/>
    <property type="evidence" value="ECO:0007669"/>
    <property type="project" value="UniProtKB-ARBA"/>
</dbReference>
<sequence length="292" mass="31028">MYEPLPRSNLFMSLIGVPAALKAASDPSVLPERKIFDEFSLAGKVAVVTGGNQGLGLEIALAIAEAGAVVYVFDIAEHPGDHFTAAAEYIKKLGGALNYFTVDVTQQKTVWDKFEAIGSIEGRMDICFAAAGICETSPFLECEATNFQRIMDVNANGVLFAAQGAGRQMTRLGTPGSIILISSIAGSVCTQGMTITAYQASKAAVLQMGRSMAAELGPHKIRVNTISPGMMDTKLVKSTLDEETRTLLINRSTLGRIGRPEEIRGVAVWLASDASSFCTGSEIVMDGGHCVW</sequence>
<evidence type="ECO:0000313" key="4">
    <source>
        <dbReference type="Proteomes" id="UP000059188"/>
    </source>
</evidence>